<keyword evidence="5" id="KW-0378">Hydrolase</keyword>
<comment type="similarity">
    <text evidence="2">Belongs to the DNA repair enzymes AP/ExoA family.</text>
</comment>
<dbReference type="InterPro" id="IPR005135">
    <property type="entry name" value="Endo/exonuclease/phosphatase"/>
</dbReference>
<feature type="binding site" evidence="7">
    <location>
        <position position="40"/>
    </location>
    <ligand>
        <name>Mg(2+)</name>
        <dbReference type="ChEBI" id="CHEBI:18420"/>
        <label>1</label>
    </ligand>
</feature>
<dbReference type="SUPFAM" id="SSF56219">
    <property type="entry name" value="DNase I-like"/>
    <property type="match status" value="1"/>
</dbReference>
<dbReference type="GO" id="GO:0006284">
    <property type="term" value="P:base-excision repair"/>
    <property type="evidence" value="ECO:0007669"/>
    <property type="project" value="TreeGrafter"/>
</dbReference>
<evidence type="ECO:0000313" key="10">
    <source>
        <dbReference type="EMBL" id="KAJ8043402.1"/>
    </source>
</evidence>
<dbReference type="Proteomes" id="UP001152320">
    <property type="component" value="Chromosome 4"/>
</dbReference>
<dbReference type="Pfam" id="PF03372">
    <property type="entry name" value="Exo_endo_phos"/>
    <property type="match status" value="1"/>
</dbReference>
<evidence type="ECO:0000259" key="9">
    <source>
        <dbReference type="Pfam" id="PF03372"/>
    </source>
</evidence>
<organism evidence="10 11">
    <name type="scientific">Holothuria leucospilota</name>
    <name type="common">Black long sea cucumber</name>
    <name type="synonym">Mertensiothuria leucospilota</name>
    <dbReference type="NCBI Taxonomy" id="206669"/>
    <lineage>
        <taxon>Eukaryota</taxon>
        <taxon>Metazoa</taxon>
        <taxon>Echinodermata</taxon>
        <taxon>Eleutherozoa</taxon>
        <taxon>Echinozoa</taxon>
        <taxon>Holothuroidea</taxon>
        <taxon>Aspidochirotacea</taxon>
        <taxon>Aspidochirotida</taxon>
        <taxon>Holothuriidae</taxon>
        <taxon>Holothuria</taxon>
    </lineage>
</organism>
<comment type="caution">
    <text evidence="10">The sequence shown here is derived from an EMBL/GenBank/DDBJ whole genome shotgun (WGS) entry which is preliminary data.</text>
</comment>
<evidence type="ECO:0000256" key="8">
    <source>
        <dbReference type="PIRSR" id="PIRSR604808-3"/>
    </source>
</evidence>
<gene>
    <name evidence="10" type="ORF">HOLleu_10466</name>
</gene>
<protein>
    <recommendedName>
        <fullName evidence="3">exodeoxyribonuclease III</fullName>
        <ecNumber evidence="3">3.1.11.2</ecNumber>
    </recommendedName>
</protein>
<keyword evidence="6 7" id="KW-0460">Magnesium</keyword>
<evidence type="ECO:0000256" key="7">
    <source>
        <dbReference type="PIRSR" id="PIRSR604808-2"/>
    </source>
</evidence>
<dbReference type="OrthoDB" id="8961218at2759"/>
<keyword evidence="7" id="KW-0464">Manganese</keyword>
<dbReference type="Gene3D" id="3.60.10.10">
    <property type="entry name" value="Endonuclease/exonuclease/phosphatase"/>
    <property type="match status" value="1"/>
</dbReference>
<keyword evidence="11" id="KW-1185">Reference proteome</keyword>
<name>A0A9Q1CE47_HOLLE</name>
<comment type="cofactor">
    <cofactor evidence="7">
        <name>Mg(2+)</name>
        <dbReference type="ChEBI" id="CHEBI:18420"/>
    </cofactor>
    <cofactor evidence="7">
        <name>Mn(2+)</name>
        <dbReference type="ChEBI" id="CHEBI:29035"/>
    </cofactor>
    <text evidence="7">Probably binds two magnesium or manganese ions per subunit.</text>
</comment>
<evidence type="ECO:0000256" key="6">
    <source>
        <dbReference type="ARBA" id="ARBA00022842"/>
    </source>
</evidence>
<feature type="site" description="Transition state stabilizer" evidence="8">
    <location>
        <position position="144"/>
    </location>
</feature>
<dbReference type="GO" id="GO:0046872">
    <property type="term" value="F:metal ion binding"/>
    <property type="evidence" value="ECO:0007669"/>
    <property type="project" value="UniProtKB-KW"/>
</dbReference>
<dbReference type="GO" id="GO:0008081">
    <property type="term" value="F:phosphoric diester hydrolase activity"/>
    <property type="evidence" value="ECO:0007669"/>
    <property type="project" value="TreeGrafter"/>
</dbReference>
<dbReference type="EMBL" id="JAIZAY010000004">
    <property type="protein sequence ID" value="KAJ8043402.1"/>
    <property type="molecule type" value="Genomic_DNA"/>
</dbReference>
<dbReference type="InterPro" id="IPR036691">
    <property type="entry name" value="Endo/exonu/phosph_ase_sf"/>
</dbReference>
<dbReference type="PANTHER" id="PTHR22748:SF26">
    <property type="entry name" value="ENDONUCLEASE_EXONUCLEASE_PHOSPHATASE DOMAIN-CONTAINING PROTEIN"/>
    <property type="match status" value="1"/>
</dbReference>
<dbReference type="CDD" id="cd09076">
    <property type="entry name" value="L1-EN"/>
    <property type="match status" value="1"/>
</dbReference>
<dbReference type="AlphaFoldDB" id="A0A9Q1CE47"/>
<evidence type="ECO:0000313" key="11">
    <source>
        <dbReference type="Proteomes" id="UP001152320"/>
    </source>
</evidence>
<dbReference type="GO" id="GO:0003906">
    <property type="term" value="F:DNA-(apurinic or apyrimidinic site) endonuclease activity"/>
    <property type="evidence" value="ECO:0007669"/>
    <property type="project" value="TreeGrafter"/>
</dbReference>
<evidence type="ECO:0000256" key="5">
    <source>
        <dbReference type="ARBA" id="ARBA00022801"/>
    </source>
</evidence>
<feature type="binding site" evidence="7">
    <location>
        <position position="11"/>
    </location>
    <ligand>
        <name>Mg(2+)</name>
        <dbReference type="ChEBI" id="CHEBI:18420"/>
        <label>1</label>
    </ligand>
</feature>
<evidence type="ECO:0000256" key="4">
    <source>
        <dbReference type="ARBA" id="ARBA00022723"/>
    </source>
</evidence>
<evidence type="ECO:0000256" key="2">
    <source>
        <dbReference type="ARBA" id="ARBA00007092"/>
    </source>
</evidence>
<dbReference type="GO" id="GO:0005634">
    <property type="term" value="C:nucleus"/>
    <property type="evidence" value="ECO:0007669"/>
    <property type="project" value="TreeGrafter"/>
</dbReference>
<reference evidence="10" key="1">
    <citation type="submission" date="2021-10" db="EMBL/GenBank/DDBJ databases">
        <title>Tropical sea cucumber genome reveals ecological adaptation and Cuvierian tubules defense mechanism.</title>
        <authorList>
            <person name="Chen T."/>
        </authorList>
    </citation>
    <scope>NUCLEOTIDE SEQUENCE</scope>
    <source>
        <strain evidence="10">Nanhai2018</strain>
        <tissue evidence="10">Muscle</tissue>
    </source>
</reference>
<dbReference type="PANTHER" id="PTHR22748">
    <property type="entry name" value="AP ENDONUCLEASE"/>
    <property type="match status" value="1"/>
</dbReference>
<evidence type="ECO:0000256" key="3">
    <source>
        <dbReference type="ARBA" id="ARBA00012115"/>
    </source>
</evidence>
<proteinExistence type="inferred from homology"/>
<sequence>MVSDLTLISFNARGLRQSKKRRQLFAYIHRHNIDISFIQETHSCIADMKYWMHEWGGTIIFSHGLTGSRGVFLLIKPSLTFEIIKKDICPHGRFILADLKISERIFTLVGIYAPNVDDPNFFHSLSHRITNFCDDTTIIAGDFNLVFNFELDKKGGNLRTLILKLGINAWI</sequence>
<feature type="domain" description="Endonuclease/exonuclease/phosphatase" evidence="9">
    <location>
        <begin position="8"/>
        <end position="145"/>
    </location>
</feature>
<comment type="catalytic activity">
    <reaction evidence="1">
        <text>Exonucleolytic cleavage in the 3'- to 5'-direction to yield nucleoside 5'-phosphates.</text>
        <dbReference type="EC" id="3.1.11.2"/>
    </reaction>
</comment>
<dbReference type="InterPro" id="IPR004808">
    <property type="entry name" value="AP_endonuc_1"/>
</dbReference>
<accession>A0A9Q1CE47</accession>
<dbReference type="EC" id="3.1.11.2" evidence="3"/>
<feature type="binding site" evidence="7">
    <location>
        <position position="142"/>
    </location>
    <ligand>
        <name>Mg(2+)</name>
        <dbReference type="ChEBI" id="CHEBI:18420"/>
        <label>1</label>
    </ligand>
</feature>
<evidence type="ECO:0000256" key="1">
    <source>
        <dbReference type="ARBA" id="ARBA00000493"/>
    </source>
</evidence>
<feature type="binding site" evidence="7">
    <location>
        <position position="144"/>
    </location>
    <ligand>
        <name>Mg(2+)</name>
        <dbReference type="ChEBI" id="CHEBI:18420"/>
        <label>1</label>
    </ligand>
</feature>
<dbReference type="GO" id="GO:0008311">
    <property type="term" value="F:double-stranded DNA 3'-5' DNA exonuclease activity"/>
    <property type="evidence" value="ECO:0007669"/>
    <property type="project" value="UniProtKB-EC"/>
</dbReference>
<keyword evidence="4 7" id="KW-0479">Metal-binding</keyword>